<comment type="caution">
    <text evidence="2">The sequence shown here is derived from an EMBL/GenBank/DDBJ whole genome shotgun (WGS) entry which is preliminary data.</text>
</comment>
<protein>
    <submittedName>
        <fullName evidence="2">Uncharacterized protein</fullName>
    </submittedName>
</protein>
<feature type="region of interest" description="Disordered" evidence="1">
    <location>
        <begin position="66"/>
        <end position="92"/>
    </location>
</feature>
<evidence type="ECO:0000256" key="1">
    <source>
        <dbReference type="SAM" id="MobiDB-lite"/>
    </source>
</evidence>
<organism evidence="2 3">
    <name type="scientific">Portunus trituberculatus</name>
    <name type="common">Swimming crab</name>
    <name type="synonym">Neptunus trituberculatus</name>
    <dbReference type="NCBI Taxonomy" id="210409"/>
    <lineage>
        <taxon>Eukaryota</taxon>
        <taxon>Metazoa</taxon>
        <taxon>Ecdysozoa</taxon>
        <taxon>Arthropoda</taxon>
        <taxon>Crustacea</taxon>
        <taxon>Multicrustacea</taxon>
        <taxon>Malacostraca</taxon>
        <taxon>Eumalacostraca</taxon>
        <taxon>Eucarida</taxon>
        <taxon>Decapoda</taxon>
        <taxon>Pleocyemata</taxon>
        <taxon>Brachyura</taxon>
        <taxon>Eubrachyura</taxon>
        <taxon>Portunoidea</taxon>
        <taxon>Portunidae</taxon>
        <taxon>Portuninae</taxon>
        <taxon>Portunus</taxon>
    </lineage>
</organism>
<keyword evidence="3" id="KW-1185">Reference proteome</keyword>
<name>A0A5B7DZ32_PORTR</name>
<accession>A0A5B7DZ32</accession>
<evidence type="ECO:0000313" key="2">
    <source>
        <dbReference type="EMBL" id="MPC26183.1"/>
    </source>
</evidence>
<dbReference type="Proteomes" id="UP000324222">
    <property type="component" value="Unassembled WGS sequence"/>
</dbReference>
<dbReference type="EMBL" id="VSRR010001566">
    <property type="protein sequence ID" value="MPC26183.1"/>
    <property type="molecule type" value="Genomic_DNA"/>
</dbReference>
<gene>
    <name evidence="2" type="ORF">E2C01_019317</name>
</gene>
<evidence type="ECO:0000313" key="3">
    <source>
        <dbReference type="Proteomes" id="UP000324222"/>
    </source>
</evidence>
<dbReference type="AlphaFoldDB" id="A0A5B7DZ32"/>
<feature type="compositionally biased region" description="Pro residues" evidence="1">
    <location>
        <begin position="66"/>
        <end position="80"/>
    </location>
</feature>
<sequence>MSGVIYLKKKKKNAIRTQRPNAVHLESVVTVSSTALRHGAAHWLHKSVKASFSVRGNEHCLTQRLPPPMAAHRLPGPPGRALPRLNVTQGNK</sequence>
<reference evidence="2 3" key="1">
    <citation type="submission" date="2019-05" db="EMBL/GenBank/DDBJ databases">
        <title>Another draft genome of Portunus trituberculatus and its Hox gene families provides insights of decapod evolution.</title>
        <authorList>
            <person name="Jeong J.-H."/>
            <person name="Song I."/>
            <person name="Kim S."/>
            <person name="Choi T."/>
            <person name="Kim D."/>
            <person name="Ryu S."/>
            <person name="Kim W."/>
        </authorList>
    </citation>
    <scope>NUCLEOTIDE SEQUENCE [LARGE SCALE GENOMIC DNA]</scope>
    <source>
        <tissue evidence="2">Muscle</tissue>
    </source>
</reference>
<proteinExistence type="predicted"/>